<dbReference type="KEGG" id="uli:ETAA1_39820"/>
<evidence type="ECO:0000313" key="3">
    <source>
        <dbReference type="Proteomes" id="UP000319576"/>
    </source>
</evidence>
<dbReference type="EMBL" id="CP036273">
    <property type="protein sequence ID" value="QDU22007.1"/>
    <property type="molecule type" value="Genomic_DNA"/>
</dbReference>
<dbReference type="Proteomes" id="UP000319576">
    <property type="component" value="Chromosome"/>
</dbReference>
<dbReference type="RefSeq" id="WP_145241385.1">
    <property type="nucleotide sequence ID" value="NZ_CP036273.1"/>
</dbReference>
<reference evidence="2 3" key="1">
    <citation type="submission" date="2019-02" db="EMBL/GenBank/DDBJ databases">
        <title>Deep-cultivation of Planctomycetes and their phenomic and genomic characterization uncovers novel biology.</title>
        <authorList>
            <person name="Wiegand S."/>
            <person name="Jogler M."/>
            <person name="Boedeker C."/>
            <person name="Pinto D."/>
            <person name="Vollmers J."/>
            <person name="Rivas-Marin E."/>
            <person name="Kohn T."/>
            <person name="Peeters S.H."/>
            <person name="Heuer A."/>
            <person name="Rast P."/>
            <person name="Oberbeckmann S."/>
            <person name="Bunk B."/>
            <person name="Jeske O."/>
            <person name="Meyerdierks A."/>
            <person name="Storesund J.E."/>
            <person name="Kallscheuer N."/>
            <person name="Luecker S."/>
            <person name="Lage O.M."/>
            <person name="Pohl T."/>
            <person name="Merkel B.J."/>
            <person name="Hornburger P."/>
            <person name="Mueller R.-W."/>
            <person name="Bruemmer F."/>
            <person name="Labrenz M."/>
            <person name="Spormann A.M."/>
            <person name="Op den Camp H."/>
            <person name="Overmann J."/>
            <person name="Amann R."/>
            <person name="Jetten M.S.M."/>
            <person name="Mascher T."/>
            <person name="Medema M.H."/>
            <person name="Devos D.P."/>
            <person name="Kaster A.-K."/>
            <person name="Ovreas L."/>
            <person name="Rohde M."/>
            <person name="Galperin M.Y."/>
            <person name="Jogler C."/>
        </authorList>
    </citation>
    <scope>NUCLEOTIDE SEQUENCE [LARGE SCALE GENOMIC DNA]</scope>
    <source>
        <strain evidence="2 3">ETA_A1</strain>
    </source>
</reference>
<gene>
    <name evidence="2" type="ORF">ETAA1_39820</name>
</gene>
<proteinExistence type="predicted"/>
<feature type="signal peptide" evidence="1">
    <location>
        <begin position="1"/>
        <end position="26"/>
    </location>
</feature>
<keyword evidence="3" id="KW-1185">Reference proteome</keyword>
<evidence type="ECO:0000313" key="2">
    <source>
        <dbReference type="EMBL" id="QDU22007.1"/>
    </source>
</evidence>
<feature type="chain" id="PRO_5022137091" evidence="1">
    <location>
        <begin position="27"/>
        <end position="218"/>
    </location>
</feature>
<dbReference type="OrthoDB" id="295134at2"/>
<name>A0A517XWX3_9BACT</name>
<keyword evidence="1" id="KW-0732">Signal</keyword>
<protein>
    <submittedName>
        <fullName evidence="2">Uncharacterized protein</fullName>
    </submittedName>
</protein>
<accession>A0A517XWX3</accession>
<dbReference type="AlphaFoldDB" id="A0A517XWX3"/>
<organism evidence="2 3">
    <name type="scientific">Urbifossiella limnaea</name>
    <dbReference type="NCBI Taxonomy" id="2528023"/>
    <lineage>
        <taxon>Bacteria</taxon>
        <taxon>Pseudomonadati</taxon>
        <taxon>Planctomycetota</taxon>
        <taxon>Planctomycetia</taxon>
        <taxon>Gemmatales</taxon>
        <taxon>Gemmataceae</taxon>
        <taxon>Urbifossiella</taxon>
    </lineage>
</organism>
<evidence type="ECO:0000256" key="1">
    <source>
        <dbReference type="SAM" id="SignalP"/>
    </source>
</evidence>
<sequence precursor="true">MVRSIRAAMTAAGLAAAAVLTTGASADEAKAPPKSVPPGVPLVLTVSGKVKYTFDPAPLTADAYKKAIDNAAKPGKKGLGFGGKLPNPPVVDLTVELKNTSDKALTVWTKGDPVVLTLNLAGAGSANLDPPIAMTQEFRIPQETKLEPGKSYSWPVKQLKSGMRGATHYSYWTGPGEYELTASLRTGVQPVPKGATDNDGFGVVTLTSVPLKLTVEGK</sequence>